<keyword evidence="7" id="KW-0812">Transmembrane</keyword>
<dbReference type="PANTHER" id="PTHR32479:SF17">
    <property type="entry name" value="GLYCOLATE OXIDASE IRON-SULFUR SUBUNIT"/>
    <property type="match status" value="1"/>
</dbReference>
<comment type="catalytic activity">
    <reaction evidence="6">
        <text>glycolate + A = glyoxylate + AH2</text>
        <dbReference type="Rhea" id="RHEA:21264"/>
        <dbReference type="ChEBI" id="CHEBI:13193"/>
        <dbReference type="ChEBI" id="CHEBI:17499"/>
        <dbReference type="ChEBI" id="CHEBI:29805"/>
        <dbReference type="ChEBI" id="CHEBI:36655"/>
        <dbReference type="EC" id="1.1.99.14"/>
    </reaction>
</comment>
<evidence type="ECO:0000259" key="8">
    <source>
        <dbReference type="PROSITE" id="PS51379"/>
    </source>
</evidence>
<dbReference type="EMBL" id="CP128400">
    <property type="protein sequence ID" value="WJW69552.1"/>
    <property type="molecule type" value="Genomic_DNA"/>
</dbReference>
<keyword evidence="3" id="KW-0677">Repeat</keyword>
<keyword evidence="6" id="KW-0813">Transport</keyword>
<keyword evidence="5 6" id="KW-0411">Iron-sulfur</keyword>
<reference evidence="9 11" key="1">
    <citation type="submission" date="2020-06" db="EMBL/GenBank/DDBJ databases">
        <title>Anoxygenic phototrophic Chloroflexota member uses a Type I reaction center.</title>
        <authorList>
            <person name="Tsuji J.M."/>
            <person name="Shaw N.A."/>
            <person name="Nagashima S."/>
            <person name="Venkiteswaran J."/>
            <person name="Schiff S.L."/>
            <person name="Hanada S."/>
            <person name="Tank M."/>
            <person name="Neufeld J.D."/>
        </authorList>
    </citation>
    <scope>NUCLEOTIDE SEQUENCE [LARGE SCALE GENOMIC DNA]</scope>
    <source>
        <strain evidence="9">L227-S17</strain>
    </source>
</reference>
<dbReference type="InterPro" id="IPR004017">
    <property type="entry name" value="Cys_rich_dom"/>
</dbReference>
<dbReference type="AlphaFoldDB" id="A0A8T7M6E0"/>
<dbReference type="EMBL" id="JACATZ010000003">
    <property type="protein sequence ID" value="NWJ47641.1"/>
    <property type="molecule type" value="Genomic_DNA"/>
</dbReference>
<feature type="domain" description="4Fe-4S ferredoxin-type" evidence="8">
    <location>
        <begin position="2"/>
        <end position="34"/>
    </location>
</feature>
<name>A0A8T7M6E0_9CHLR</name>
<dbReference type="GO" id="GO:0019154">
    <property type="term" value="F:glycolate dehydrogenase activity"/>
    <property type="evidence" value="ECO:0007669"/>
    <property type="project" value="UniProtKB-EC"/>
</dbReference>
<evidence type="ECO:0000256" key="6">
    <source>
        <dbReference type="PIRNR" id="PIRNR000139"/>
    </source>
</evidence>
<evidence type="ECO:0000256" key="5">
    <source>
        <dbReference type="ARBA" id="ARBA00023014"/>
    </source>
</evidence>
<sequence length="427" mass="47421">MADNIFDQKIIDNCVRCGLCLASCPTYVVKGVETSSPRGRISILNAVNKGNLHLMDAGVVSQIYECLDCRACEAVCPSGVQYGKLVESARDLIEKERAPRYSLQVRLIRAIALRGLFFRRWLFVAFAFLMLLYQRSGLQWLARKSGILKLLRLAAMEEMLPHIDFPFVRPGQKGWQAQGVEKHKVALFAGCIMSTAFSGIDSATGRVLAKNGTTVEVPKEQWCCGALQIHSGDTAGAQDLARRNIAAFEQSDTEYVIINAAGCGAALKEYDHLLHDDPEWRERAITFSRKVRDVSEYLAETGFTPPTANLDLEVTYQEPCHLAHAQRITSQPRRLLKAIPGLRLKEMEDSSLCCGSAGVYNLLNPTIANELVDRKLNNALATGAEVLCTANPGCHIQLEAGLKRQKKSMKVRHIVQLLDEAYRKEEN</sequence>
<dbReference type="Pfam" id="PF13183">
    <property type="entry name" value="Fer4_8"/>
    <property type="match status" value="1"/>
</dbReference>
<dbReference type="EC" id="1.1.99.14" evidence="6"/>
<dbReference type="PIRSF" id="PIRSF000139">
    <property type="entry name" value="Glc_ox_4Fe-4S"/>
    <property type="match status" value="1"/>
</dbReference>
<feature type="transmembrane region" description="Helical" evidence="7">
    <location>
        <begin position="116"/>
        <end position="133"/>
    </location>
</feature>
<dbReference type="PROSITE" id="PS51379">
    <property type="entry name" value="4FE4S_FER_2"/>
    <property type="match status" value="2"/>
</dbReference>
<comment type="function">
    <text evidence="6">Component of a complex that catalyzes the oxidation of glycolate to glyoxylate.</text>
</comment>
<evidence type="ECO:0000313" key="11">
    <source>
        <dbReference type="Proteomes" id="UP000521676"/>
    </source>
</evidence>
<organism evidence="9 11">
    <name type="scientific">Candidatus Chlorohelix allophototropha</name>
    <dbReference type="NCBI Taxonomy" id="3003348"/>
    <lineage>
        <taxon>Bacteria</taxon>
        <taxon>Bacillati</taxon>
        <taxon>Chloroflexota</taxon>
        <taxon>Chloroflexia</taxon>
        <taxon>Candidatus Chloroheliales</taxon>
        <taxon>Candidatus Chloroheliaceae</taxon>
        <taxon>Candidatus Chlorohelix</taxon>
    </lineage>
</organism>
<dbReference type="GO" id="GO:0046872">
    <property type="term" value="F:metal ion binding"/>
    <property type="evidence" value="ECO:0007669"/>
    <property type="project" value="UniProtKB-UniRule"/>
</dbReference>
<evidence type="ECO:0000313" key="9">
    <source>
        <dbReference type="EMBL" id="NWJ47641.1"/>
    </source>
</evidence>
<proteinExistence type="predicted"/>
<protein>
    <recommendedName>
        <fullName evidence="6">Glycolate oxidase iron-sulfur subunit</fullName>
        <ecNumber evidence="6">1.1.99.14</ecNumber>
    </recommendedName>
</protein>
<evidence type="ECO:0000256" key="1">
    <source>
        <dbReference type="ARBA" id="ARBA00022485"/>
    </source>
</evidence>
<dbReference type="Pfam" id="PF02754">
    <property type="entry name" value="CCG"/>
    <property type="match status" value="2"/>
</dbReference>
<evidence type="ECO:0000313" key="10">
    <source>
        <dbReference type="EMBL" id="WJW69552.1"/>
    </source>
</evidence>
<dbReference type="Gene3D" id="1.10.1060.10">
    <property type="entry name" value="Alpha-helical ferredoxin"/>
    <property type="match status" value="1"/>
</dbReference>
<dbReference type="GO" id="GO:0051539">
    <property type="term" value="F:4 iron, 4 sulfur cluster binding"/>
    <property type="evidence" value="ECO:0007669"/>
    <property type="project" value="UniProtKB-UniRule"/>
</dbReference>
<gene>
    <name evidence="9" type="ORF">HXX08_17440</name>
    <name evidence="10" type="ORF">OZ401_003173</name>
</gene>
<comment type="catalytic activity">
    <reaction evidence="6">
        <text>(R)-lactate + A = pyruvate + AH2</text>
        <dbReference type="Rhea" id="RHEA:15089"/>
        <dbReference type="ChEBI" id="CHEBI:13193"/>
        <dbReference type="ChEBI" id="CHEBI:15361"/>
        <dbReference type="ChEBI" id="CHEBI:16004"/>
        <dbReference type="ChEBI" id="CHEBI:17499"/>
    </reaction>
</comment>
<reference evidence="10" key="2">
    <citation type="journal article" date="2024" name="Nature">
        <title>Anoxygenic phototroph of the Chloroflexota uses a type I reaction centre.</title>
        <authorList>
            <person name="Tsuji J.M."/>
            <person name="Shaw N.A."/>
            <person name="Nagashima S."/>
            <person name="Venkiteswaran J.J."/>
            <person name="Schiff S.L."/>
            <person name="Watanabe T."/>
            <person name="Fukui M."/>
            <person name="Hanada S."/>
            <person name="Tank M."/>
            <person name="Neufeld J.D."/>
        </authorList>
    </citation>
    <scope>NUCLEOTIDE SEQUENCE</scope>
    <source>
        <strain evidence="10">L227-S17</strain>
    </source>
</reference>
<keyword evidence="6" id="KW-0249">Electron transport</keyword>
<dbReference type="PROSITE" id="PS00198">
    <property type="entry name" value="4FE4S_FER_1"/>
    <property type="match status" value="2"/>
</dbReference>
<dbReference type="InterPro" id="IPR009051">
    <property type="entry name" value="Helical_ferredxn"/>
</dbReference>
<dbReference type="Proteomes" id="UP000521676">
    <property type="component" value="Unassembled WGS sequence"/>
</dbReference>
<evidence type="ECO:0000256" key="2">
    <source>
        <dbReference type="ARBA" id="ARBA00022723"/>
    </source>
</evidence>
<evidence type="ECO:0000256" key="4">
    <source>
        <dbReference type="ARBA" id="ARBA00023004"/>
    </source>
</evidence>
<keyword evidence="4 6" id="KW-0408">Iron</keyword>
<accession>A0A8T7M6E0</accession>
<evidence type="ECO:0000256" key="3">
    <source>
        <dbReference type="ARBA" id="ARBA00022737"/>
    </source>
</evidence>
<dbReference type="InterPro" id="IPR012257">
    <property type="entry name" value="Glc_ox_4Fe-4S"/>
</dbReference>
<keyword evidence="7" id="KW-1133">Transmembrane helix</keyword>
<keyword evidence="1 6" id="KW-0004">4Fe-4S</keyword>
<comment type="cofactor">
    <cofactor evidence="6">
        <name>[4Fe-4S] cluster</name>
        <dbReference type="ChEBI" id="CHEBI:49883"/>
    </cofactor>
    <text evidence="6">Binds 2 [4Fe-4S] clusters.</text>
</comment>
<dbReference type="InterPro" id="IPR017896">
    <property type="entry name" value="4Fe4S_Fe-S-bd"/>
</dbReference>
<keyword evidence="7" id="KW-0472">Membrane</keyword>
<evidence type="ECO:0000313" key="12">
    <source>
        <dbReference type="Proteomes" id="UP001431572"/>
    </source>
</evidence>
<feature type="domain" description="4Fe-4S ferredoxin-type" evidence="8">
    <location>
        <begin position="56"/>
        <end position="88"/>
    </location>
</feature>
<keyword evidence="2 6" id="KW-0479">Metal-binding</keyword>
<dbReference type="RefSeq" id="WP_341471431.1">
    <property type="nucleotide sequence ID" value="NZ_CP128400.1"/>
</dbReference>
<dbReference type="SUPFAM" id="SSF54862">
    <property type="entry name" value="4Fe-4S ferredoxins"/>
    <property type="match status" value="1"/>
</dbReference>
<dbReference type="InterPro" id="IPR017900">
    <property type="entry name" value="4Fe4S_Fe_S_CS"/>
</dbReference>
<dbReference type="Proteomes" id="UP001431572">
    <property type="component" value="Chromosome 2"/>
</dbReference>
<keyword evidence="12" id="KW-1185">Reference proteome</keyword>
<dbReference type="PANTHER" id="PTHR32479">
    <property type="entry name" value="GLYCOLATE OXIDASE IRON-SULFUR SUBUNIT"/>
    <property type="match status" value="1"/>
</dbReference>
<evidence type="ECO:0000256" key="7">
    <source>
        <dbReference type="SAM" id="Phobius"/>
    </source>
</evidence>